<evidence type="ECO:0000313" key="1">
    <source>
        <dbReference type="EMBL" id="GFY43648.1"/>
    </source>
</evidence>
<organism evidence="1 2">
    <name type="scientific">Trichonephila inaurata madagascariensis</name>
    <dbReference type="NCBI Taxonomy" id="2747483"/>
    <lineage>
        <taxon>Eukaryota</taxon>
        <taxon>Metazoa</taxon>
        <taxon>Ecdysozoa</taxon>
        <taxon>Arthropoda</taxon>
        <taxon>Chelicerata</taxon>
        <taxon>Arachnida</taxon>
        <taxon>Araneae</taxon>
        <taxon>Araneomorphae</taxon>
        <taxon>Entelegynae</taxon>
        <taxon>Araneoidea</taxon>
        <taxon>Nephilidae</taxon>
        <taxon>Trichonephila</taxon>
        <taxon>Trichonephila inaurata</taxon>
    </lineage>
</organism>
<gene>
    <name evidence="1" type="ORF">TNIN_457561</name>
</gene>
<reference evidence="1" key="1">
    <citation type="submission" date="2020-08" db="EMBL/GenBank/DDBJ databases">
        <title>Multicomponent nature underlies the extraordinary mechanical properties of spider dragline silk.</title>
        <authorList>
            <person name="Kono N."/>
            <person name="Nakamura H."/>
            <person name="Mori M."/>
            <person name="Yoshida Y."/>
            <person name="Ohtoshi R."/>
            <person name="Malay A.D."/>
            <person name="Moran D.A.P."/>
            <person name="Tomita M."/>
            <person name="Numata K."/>
            <person name="Arakawa K."/>
        </authorList>
    </citation>
    <scope>NUCLEOTIDE SEQUENCE</scope>
</reference>
<dbReference type="AlphaFoldDB" id="A0A8X6WYF6"/>
<dbReference type="OrthoDB" id="8118055at2759"/>
<keyword evidence="2" id="KW-1185">Reference proteome</keyword>
<sequence>MDICYNSYTIAYFNFQPHGTSDIITKRNDTHNLLQPETIESVCIILLAVKHIGIWNGRYFKPLRNIPKCKMEAILPLEMAGESSHY</sequence>
<accession>A0A8X6WYF6</accession>
<dbReference type="Proteomes" id="UP000886998">
    <property type="component" value="Unassembled WGS sequence"/>
</dbReference>
<name>A0A8X6WYF6_9ARAC</name>
<comment type="caution">
    <text evidence="1">The sequence shown here is derived from an EMBL/GenBank/DDBJ whole genome shotgun (WGS) entry which is preliminary data.</text>
</comment>
<evidence type="ECO:0000313" key="2">
    <source>
        <dbReference type="Proteomes" id="UP000886998"/>
    </source>
</evidence>
<dbReference type="EMBL" id="BMAV01003795">
    <property type="protein sequence ID" value="GFY43648.1"/>
    <property type="molecule type" value="Genomic_DNA"/>
</dbReference>
<protein>
    <submittedName>
        <fullName evidence="1">Uncharacterized protein</fullName>
    </submittedName>
</protein>
<proteinExistence type="predicted"/>